<sequence length="211" mass="24970">MPLNENNRHISQSVITIKDITSFSHKFEIIINEFLKIKFKLTDINMPGKLTNFNAISKFTKKIFFKQNFTEFFSTKFCTDVQQGGIVVASLKVLEHRLPFIRQVKRLQVSDQVIIGLVQIFDVFGQLKKVIFVLLHPKNSYFLISYIYLNKFHDFLRYKKRVNRRKNSKLSLIYVFLTNQIILMKDNKYKLFTCSVEICEEISDLFKTAFD</sequence>
<organism evidence="1 2">
    <name type="scientific">Brachionus plicatilis</name>
    <name type="common">Marine rotifer</name>
    <name type="synonym">Brachionus muelleri</name>
    <dbReference type="NCBI Taxonomy" id="10195"/>
    <lineage>
        <taxon>Eukaryota</taxon>
        <taxon>Metazoa</taxon>
        <taxon>Spiralia</taxon>
        <taxon>Gnathifera</taxon>
        <taxon>Rotifera</taxon>
        <taxon>Eurotatoria</taxon>
        <taxon>Monogononta</taxon>
        <taxon>Pseudotrocha</taxon>
        <taxon>Ploima</taxon>
        <taxon>Brachionidae</taxon>
        <taxon>Brachionus</taxon>
    </lineage>
</organism>
<name>A0A3M7R7X4_BRAPC</name>
<gene>
    <name evidence="1" type="ORF">BpHYR1_021474</name>
</gene>
<protein>
    <submittedName>
        <fullName evidence="1">Uncharacterized protein</fullName>
    </submittedName>
</protein>
<keyword evidence="2" id="KW-1185">Reference proteome</keyword>
<proteinExistence type="predicted"/>
<accession>A0A3M7R7X4</accession>
<reference evidence="1 2" key="1">
    <citation type="journal article" date="2018" name="Sci. Rep.">
        <title>Genomic signatures of local adaptation to the degree of environmental predictability in rotifers.</title>
        <authorList>
            <person name="Franch-Gras L."/>
            <person name="Hahn C."/>
            <person name="Garcia-Roger E.M."/>
            <person name="Carmona M.J."/>
            <person name="Serra M."/>
            <person name="Gomez A."/>
        </authorList>
    </citation>
    <scope>NUCLEOTIDE SEQUENCE [LARGE SCALE GENOMIC DNA]</scope>
    <source>
        <strain evidence="1">HYR1</strain>
    </source>
</reference>
<evidence type="ECO:0000313" key="2">
    <source>
        <dbReference type="Proteomes" id="UP000276133"/>
    </source>
</evidence>
<evidence type="ECO:0000313" key="1">
    <source>
        <dbReference type="EMBL" id="RNA19549.1"/>
    </source>
</evidence>
<comment type="caution">
    <text evidence="1">The sequence shown here is derived from an EMBL/GenBank/DDBJ whole genome shotgun (WGS) entry which is preliminary data.</text>
</comment>
<dbReference type="Proteomes" id="UP000276133">
    <property type="component" value="Unassembled WGS sequence"/>
</dbReference>
<dbReference type="AlphaFoldDB" id="A0A3M7R7X4"/>
<dbReference type="EMBL" id="REGN01004023">
    <property type="protein sequence ID" value="RNA19549.1"/>
    <property type="molecule type" value="Genomic_DNA"/>
</dbReference>